<evidence type="ECO:0000256" key="2">
    <source>
        <dbReference type="ARBA" id="ARBA00022679"/>
    </source>
</evidence>
<dbReference type="Gene3D" id="3.90.1170.40">
    <property type="entry name" value="Molybdopterin biosynthesis MoaE subunit"/>
    <property type="match status" value="1"/>
</dbReference>
<dbReference type="CDD" id="cd00756">
    <property type="entry name" value="MoaE"/>
    <property type="match status" value="1"/>
</dbReference>
<dbReference type="FunFam" id="3.90.1170.40:FF:000002">
    <property type="entry name" value="Molybdopterin synthase catalytic subunit"/>
    <property type="match status" value="1"/>
</dbReference>
<comment type="pathway">
    <text evidence="4">Cofactor biosynthesis; molybdopterin biosynthesis.</text>
</comment>
<keyword evidence="3 4" id="KW-0501">Molybdenum cofactor biosynthesis</keyword>
<gene>
    <name evidence="4" type="primary">Mocs2</name>
    <name evidence="6" type="ORF">RN001_000696</name>
</gene>
<feature type="coiled-coil region" evidence="5">
    <location>
        <begin position="170"/>
        <end position="197"/>
    </location>
</feature>
<evidence type="ECO:0000256" key="4">
    <source>
        <dbReference type="HAMAP-Rule" id="MF_03052"/>
    </source>
</evidence>
<keyword evidence="5" id="KW-0175">Coiled coil</keyword>
<keyword evidence="7" id="KW-1185">Reference proteome</keyword>
<dbReference type="PANTHER" id="PTHR23404">
    <property type="entry name" value="MOLYBDOPTERIN SYNTHASE RELATED"/>
    <property type="match status" value="1"/>
</dbReference>
<dbReference type="SUPFAM" id="SSF54690">
    <property type="entry name" value="Molybdopterin synthase subunit MoaE"/>
    <property type="match status" value="1"/>
</dbReference>
<name>A0AAN7PAE6_9COLE</name>
<protein>
    <recommendedName>
        <fullName evidence="4">Molybdopterin synthase catalytic subunit</fullName>
        <ecNumber evidence="4">2.8.1.12</ecNumber>
    </recommendedName>
    <alternativeName>
        <fullName evidence="4">Molybdenum cofactor synthesis protein 2 large subunit</fullName>
    </alternativeName>
    <alternativeName>
        <fullName evidence="4">Molybdenum cofactor synthesis protein 2B</fullName>
        <shortName evidence="4">MOCS2B</shortName>
    </alternativeName>
</protein>
<comment type="subcellular location">
    <subcellularLocation>
        <location evidence="4">Cytoplasm</location>
    </subcellularLocation>
</comment>
<keyword evidence="2 4" id="KW-0808">Transferase</keyword>
<dbReference type="Pfam" id="PF02391">
    <property type="entry name" value="MoaE"/>
    <property type="match status" value="1"/>
</dbReference>
<dbReference type="AlphaFoldDB" id="A0AAN7PAE6"/>
<dbReference type="GO" id="GO:0006777">
    <property type="term" value="P:Mo-molybdopterin cofactor biosynthetic process"/>
    <property type="evidence" value="ECO:0007669"/>
    <property type="project" value="UniProtKB-UniRule"/>
</dbReference>
<dbReference type="Proteomes" id="UP001353858">
    <property type="component" value="Unassembled WGS sequence"/>
</dbReference>
<evidence type="ECO:0000256" key="1">
    <source>
        <dbReference type="ARBA" id="ARBA00022490"/>
    </source>
</evidence>
<feature type="binding site" evidence="4">
    <location>
        <begin position="124"/>
        <end position="126"/>
    </location>
    <ligand>
        <name>substrate</name>
    </ligand>
</feature>
<comment type="catalytic activity">
    <reaction evidence="4">
        <text>2 [molybdopterin-synthase sulfur-carrier protein]-C-terminal-Gly-aminoethanethioate + cyclic pyranopterin phosphate + H2O = molybdopterin + 2 [molybdopterin-synthase sulfur-carrier protein]-C-terminal Gly-Gly + 2 H(+)</text>
        <dbReference type="Rhea" id="RHEA:26333"/>
        <dbReference type="Rhea" id="RHEA-COMP:12202"/>
        <dbReference type="Rhea" id="RHEA-COMP:19907"/>
        <dbReference type="ChEBI" id="CHEBI:15377"/>
        <dbReference type="ChEBI" id="CHEBI:15378"/>
        <dbReference type="ChEBI" id="CHEBI:58698"/>
        <dbReference type="ChEBI" id="CHEBI:59648"/>
        <dbReference type="ChEBI" id="CHEBI:90778"/>
        <dbReference type="ChEBI" id="CHEBI:232372"/>
        <dbReference type="EC" id="2.8.1.12"/>
    </reaction>
</comment>
<comment type="caution">
    <text evidence="6">The sequence shown here is derived from an EMBL/GenBank/DDBJ whole genome shotgun (WGS) entry which is preliminary data.</text>
</comment>
<comment type="similarity">
    <text evidence="4">Belongs to the MoaE family. MOCS2B subfamily.</text>
</comment>
<dbReference type="GO" id="GO:1990140">
    <property type="term" value="C:molybdopterin synthase complex"/>
    <property type="evidence" value="ECO:0007669"/>
    <property type="project" value="UniProtKB-UniRule"/>
</dbReference>
<reference evidence="7" key="1">
    <citation type="submission" date="2023-01" db="EMBL/GenBank/DDBJ databases">
        <title>Key to firefly adult light organ development and bioluminescence: homeobox transcription factors regulate luciferase expression and transportation to peroxisome.</title>
        <authorList>
            <person name="Fu X."/>
        </authorList>
    </citation>
    <scope>NUCLEOTIDE SEQUENCE [LARGE SCALE GENOMIC DNA]</scope>
</reference>
<organism evidence="6 7">
    <name type="scientific">Aquatica leii</name>
    <dbReference type="NCBI Taxonomy" id="1421715"/>
    <lineage>
        <taxon>Eukaryota</taxon>
        <taxon>Metazoa</taxon>
        <taxon>Ecdysozoa</taxon>
        <taxon>Arthropoda</taxon>
        <taxon>Hexapoda</taxon>
        <taxon>Insecta</taxon>
        <taxon>Pterygota</taxon>
        <taxon>Neoptera</taxon>
        <taxon>Endopterygota</taxon>
        <taxon>Coleoptera</taxon>
        <taxon>Polyphaga</taxon>
        <taxon>Elateriformia</taxon>
        <taxon>Elateroidea</taxon>
        <taxon>Lampyridae</taxon>
        <taxon>Luciolinae</taxon>
        <taxon>Aquatica</taxon>
    </lineage>
</organism>
<sequence>MEFLKLTYDKLSVEAISDLVANPTCGAISIFIGTTRDSFEGKTVVNLEYEVYETMAIKSLKAICSEIRNQWPNVCNIAIYHRLGVVPVKEASIVIAISSPHRGDAMSAVQWCIDNVKKSVPIWKKEIYTDETESWKENKESTDHSYPPKFMPFKLNQTPQVKVSFVPPHLIQVKADSEEIERRIEKFIERKRDEINQSNIRDFCSRDTNEYNEYSCARVDATLVKRKDSKGHLQINRVLNTYHRDQGNLEYLKNYNINKNGIEERVVSVETQLSMDHPVNKDVYTRLREIEDRLLYLESISPEYIQFWDKTKCFRKVSNKKRVFTVEEIDSFINNLEKKRTKLSSQSDEDT</sequence>
<comment type="function">
    <text evidence="4">Catalytic subunit of the molybdopterin synthase complex, a complex that catalyzes the conversion of precursor Z into molybdopterin. Acts by mediating the incorporation of 2 sulfur atoms from thiocarboxylated MOCS2A into precursor Z to generate a dithiolene group.</text>
</comment>
<feature type="binding site" evidence="4">
    <location>
        <position position="117"/>
    </location>
    <ligand>
        <name>substrate</name>
    </ligand>
</feature>
<evidence type="ECO:0000256" key="5">
    <source>
        <dbReference type="SAM" id="Coils"/>
    </source>
</evidence>
<accession>A0AAN7PAE6</accession>
<dbReference type="HAMAP" id="MF_03052">
    <property type="entry name" value="MOC2B"/>
    <property type="match status" value="1"/>
</dbReference>
<dbReference type="InterPro" id="IPR036563">
    <property type="entry name" value="MoaE_sf"/>
</dbReference>
<evidence type="ECO:0000256" key="3">
    <source>
        <dbReference type="ARBA" id="ARBA00023150"/>
    </source>
</evidence>
<feature type="binding site" evidence="4">
    <location>
        <begin position="101"/>
        <end position="102"/>
    </location>
    <ligand>
        <name>substrate</name>
    </ligand>
</feature>
<dbReference type="InterPro" id="IPR003448">
    <property type="entry name" value="Mopterin_biosynth_MoaE"/>
</dbReference>
<proteinExistence type="inferred from homology"/>
<dbReference type="EMBL" id="JARPUR010000001">
    <property type="protein sequence ID" value="KAK4884425.1"/>
    <property type="molecule type" value="Genomic_DNA"/>
</dbReference>
<evidence type="ECO:0000313" key="6">
    <source>
        <dbReference type="EMBL" id="KAK4884425.1"/>
    </source>
</evidence>
<keyword evidence="1 4" id="KW-0963">Cytoplasm</keyword>
<evidence type="ECO:0000313" key="7">
    <source>
        <dbReference type="Proteomes" id="UP001353858"/>
    </source>
</evidence>
<dbReference type="GO" id="GO:0030366">
    <property type="term" value="F:molybdopterin synthase activity"/>
    <property type="evidence" value="ECO:0007669"/>
    <property type="project" value="UniProtKB-UniRule"/>
</dbReference>
<comment type="miscellaneous">
    <text evidence="4">This protein is produced by a bicistronic gene which also produces the large subunit (MOCS2A).</text>
</comment>
<dbReference type="EC" id="2.8.1.12" evidence="4"/>
<comment type="subunit">
    <text evidence="4">Heterotetramer; composed of 2 small (MOCS2A) and 2 large (MOCS2B) subunits.</text>
</comment>
<dbReference type="InterPro" id="IPR028888">
    <property type="entry name" value="MOCS2B_euk"/>
</dbReference>